<reference evidence="2" key="2">
    <citation type="journal article" date="2015" name="Fish Shellfish Immunol.">
        <title>Early steps in the European eel (Anguilla anguilla)-Vibrio vulnificus interaction in the gills: Role of the RtxA13 toxin.</title>
        <authorList>
            <person name="Callol A."/>
            <person name="Pajuelo D."/>
            <person name="Ebbesson L."/>
            <person name="Teles M."/>
            <person name="MacKenzie S."/>
            <person name="Amaro C."/>
        </authorList>
    </citation>
    <scope>NUCLEOTIDE SEQUENCE</scope>
</reference>
<evidence type="ECO:0000313" key="2">
    <source>
        <dbReference type="EMBL" id="JAH97521.1"/>
    </source>
</evidence>
<evidence type="ECO:0000256" key="1">
    <source>
        <dbReference type="SAM" id="SignalP"/>
    </source>
</evidence>
<sequence length="69" mass="7229">MAFGCPGPRCTCWVSPQLTLVAGVHGAALSAVEVLRELAGVGDGADDPEPGRAVRVCDYTLMRALWCPD</sequence>
<accession>A0A0E9X4X5</accession>
<feature type="chain" id="PRO_5002434923" evidence="1">
    <location>
        <begin position="27"/>
        <end position="69"/>
    </location>
</feature>
<protein>
    <submittedName>
        <fullName evidence="2">Uncharacterized protein</fullName>
    </submittedName>
</protein>
<proteinExistence type="predicted"/>
<keyword evidence="1" id="KW-0732">Signal</keyword>
<reference evidence="2" key="1">
    <citation type="submission" date="2014-11" db="EMBL/GenBank/DDBJ databases">
        <authorList>
            <person name="Amaro Gonzalez C."/>
        </authorList>
    </citation>
    <scope>NUCLEOTIDE SEQUENCE</scope>
</reference>
<dbReference type="EMBL" id="GBXM01011056">
    <property type="protein sequence ID" value="JAH97521.1"/>
    <property type="molecule type" value="Transcribed_RNA"/>
</dbReference>
<feature type="signal peptide" evidence="1">
    <location>
        <begin position="1"/>
        <end position="26"/>
    </location>
</feature>
<organism evidence="2">
    <name type="scientific">Anguilla anguilla</name>
    <name type="common">European freshwater eel</name>
    <name type="synonym">Muraena anguilla</name>
    <dbReference type="NCBI Taxonomy" id="7936"/>
    <lineage>
        <taxon>Eukaryota</taxon>
        <taxon>Metazoa</taxon>
        <taxon>Chordata</taxon>
        <taxon>Craniata</taxon>
        <taxon>Vertebrata</taxon>
        <taxon>Euteleostomi</taxon>
        <taxon>Actinopterygii</taxon>
        <taxon>Neopterygii</taxon>
        <taxon>Teleostei</taxon>
        <taxon>Anguilliformes</taxon>
        <taxon>Anguillidae</taxon>
        <taxon>Anguilla</taxon>
    </lineage>
</organism>
<name>A0A0E9X4X5_ANGAN</name>
<dbReference type="AlphaFoldDB" id="A0A0E9X4X5"/>